<feature type="transmembrane region" description="Helical" evidence="2">
    <location>
        <begin position="262"/>
        <end position="281"/>
    </location>
</feature>
<feature type="compositionally biased region" description="Low complexity" evidence="1">
    <location>
        <begin position="361"/>
        <end position="384"/>
    </location>
</feature>
<dbReference type="EMBL" id="QCYY01000196">
    <property type="protein sequence ID" value="ROT85758.1"/>
    <property type="molecule type" value="Genomic_DNA"/>
</dbReference>
<sequence>MATWQGTWRLGKGDPGELWARELAIGKGLSDLARADLGKLGRECGDRGRTPPLADTFARGTCGLFWQGIAGGWTKGTVAHIGKGMHSCDLQGDLATWQVLPGDLEGDPWRLARDSGDLARAWAYLGRDLATVAGLWRLWQGTWQTWQGPAIGIRHAIGRDLRLGRDLATWTGLDFCEGTWRHRRDWPSGGSGNDSVFPCALNFDNLSGGTPNRITVSDDDDRYPPESGSHYSYSPHEVKEWSRYKRPFAPCCMTVMREGSCGLVIMALGFIVFFIAAIVICTSETLSMPTPEEQVMEAAKLAVLPDFHAQVNVPLPQRISFLMGNDTDTTVEPQATTATTLHPSTTAVPQGNITAMPPANTTAMPSTDATAMPPTDATAMTTAM</sequence>
<comment type="caution">
    <text evidence="3">The sequence shown here is derived from an EMBL/GenBank/DDBJ whole genome shotgun (WGS) entry which is preliminary data.</text>
</comment>
<proteinExistence type="predicted"/>
<organism evidence="3 4">
    <name type="scientific">Penaeus vannamei</name>
    <name type="common">Whiteleg shrimp</name>
    <name type="synonym">Litopenaeus vannamei</name>
    <dbReference type="NCBI Taxonomy" id="6689"/>
    <lineage>
        <taxon>Eukaryota</taxon>
        <taxon>Metazoa</taxon>
        <taxon>Ecdysozoa</taxon>
        <taxon>Arthropoda</taxon>
        <taxon>Crustacea</taxon>
        <taxon>Multicrustacea</taxon>
        <taxon>Malacostraca</taxon>
        <taxon>Eumalacostraca</taxon>
        <taxon>Eucarida</taxon>
        <taxon>Decapoda</taxon>
        <taxon>Dendrobranchiata</taxon>
        <taxon>Penaeoidea</taxon>
        <taxon>Penaeidae</taxon>
        <taxon>Penaeus</taxon>
    </lineage>
</organism>
<feature type="region of interest" description="Disordered" evidence="1">
    <location>
        <begin position="210"/>
        <end position="231"/>
    </location>
</feature>
<evidence type="ECO:0000313" key="4">
    <source>
        <dbReference type="Proteomes" id="UP000283509"/>
    </source>
</evidence>
<keyword evidence="2" id="KW-0812">Transmembrane</keyword>
<dbReference type="Proteomes" id="UP000283509">
    <property type="component" value="Unassembled WGS sequence"/>
</dbReference>
<evidence type="ECO:0000256" key="2">
    <source>
        <dbReference type="SAM" id="Phobius"/>
    </source>
</evidence>
<accession>A0A423UAN4</accession>
<evidence type="ECO:0000256" key="1">
    <source>
        <dbReference type="SAM" id="MobiDB-lite"/>
    </source>
</evidence>
<keyword evidence="2" id="KW-0472">Membrane</keyword>
<feature type="region of interest" description="Disordered" evidence="1">
    <location>
        <begin position="342"/>
        <end position="384"/>
    </location>
</feature>
<name>A0A423UAN4_PENVA</name>
<reference evidence="3 4" key="1">
    <citation type="submission" date="2018-04" db="EMBL/GenBank/DDBJ databases">
        <authorList>
            <person name="Zhang X."/>
            <person name="Yuan J."/>
            <person name="Li F."/>
            <person name="Xiang J."/>
        </authorList>
    </citation>
    <scope>NUCLEOTIDE SEQUENCE [LARGE SCALE GENOMIC DNA]</scope>
    <source>
        <tissue evidence="3">Muscle</tissue>
    </source>
</reference>
<dbReference type="AlphaFoldDB" id="A0A423UAN4"/>
<keyword evidence="2" id="KW-1133">Transmembrane helix</keyword>
<evidence type="ECO:0000313" key="3">
    <source>
        <dbReference type="EMBL" id="ROT85758.1"/>
    </source>
</evidence>
<gene>
    <name evidence="3" type="ORF">C7M84_007561</name>
</gene>
<dbReference type="OrthoDB" id="10656826at2759"/>
<protein>
    <submittedName>
        <fullName evidence="3">Uncharacterized protein</fullName>
    </submittedName>
</protein>
<reference evidence="3 4" key="2">
    <citation type="submission" date="2019-01" db="EMBL/GenBank/DDBJ databases">
        <title>The decoding of complex shrimp genome reveals the adaptation for benthos swimmer, frequently molting mechanism and breeding impact on genome.</title>
        <authorList>
            <person name="Sun Y."/>
            <person name="Gao Y."/>
            <person name="Yu Y."/>
        </authorList>
    </citation>
    <scope>NUCLEOTIDE SEQUENCE [LARGE SCALE GENOMIC DNA]</scope>
    <source>
        <tissue evidence="3">Muscle</tissue>
    </source>
</reference>
<keyword evidence="4" id="KW-1185">Reference proteome</keyword>